<protein>
    <submittedName>
        <fullName evidence="1">Uncharacterized protein</fullName>
    </submittedName>
</protein>
<reference evidence="2" key="1">
    <citation type="submission" date="2023-07" db="EMBL/GenBank/DDBJ databases">
        <title>A draft genome of Kazachstania heterogenica Y-27499.</title>
        <authorList>
            <person name="Donic C."/>
            <person name="Kralova J.S."/>
            <person name="Fidel L."/>
            <person name="Ben-Dor S."/>
            <person name="Jung S."/>
        </authorList>
    </citation>
    <scope>NUCLEOTIDE SEQUENCE [LARGE SCALE GENOMIC DNA]</scope>
    <source>
        <strain evidence="2">Y27499</strain>
    </source>
</reference>
<dbReference type="AlphaFoldDB" id="A0AAN7ZRN3"/>
<accession>A0AAN7ZRN3</accession>
<name>A0AAN7ZRN3_9SACH</name>
<gene>
    <name evidence="1" type="ORF">RI543_004010</name>
</gene>
<sequence>MKLQLKFLKDLKYYPQVKLPVSRDTPPANEQQLPKGLHGPILRFANSNNLYSQESLAYSCSYFKMRFYPTNHFLSLFRKTKPSITVQAMQMKSFLDDCQSKKVVDYLRKVYLNEKSVVPGDFAVWRRKITVKVKQIFIKEWYMMEGNKDIIDNINSISNNVKMNNKSIMLKELSKQYEGRKITNRAKDGYYMFFIYKYPSVEEMKLFQEHIRNAIRQVADRESQLENKKSNKNWVERANSKVNITFLNKLLVANECPYRVIKVK</sequence>
<dbReference type="Proteomes" id="UP001306508">
    <property type="component" value="Unassembled WGS sequence"/>
</dbReference>
<proteinExistence type="predicted"/>
<dbReference type="EMBL" id="JAWIZZ010000053">
    <property type="protein sequence ID" value="KAK5778349.1"/>
    <property type="molecule type" value="Genomic_DNA"/>
</dbReference>
<keyword evidence="2" id="KW-1185">Reference proteome</keyword>
<evidence type="ECO:0000313" key="1">
    <source>
        <dbReference type="EMBL" id="KAK5778349.1"/>
    </source>
</evidence>
<comment type="caution">
    <text evidence="1">The sequence shown here is derived from an EMBL/GenBank/DDBJ whole genome shotgun (WGS) entry which is preliminary data.</text>
</comment>
<evidence type="ECO:0000313" key="2">
    <source>
        <dbReference type="Proteomes" id="UP001306508"/>
    </source>
</evidence>
<organism evidence="1 2">
    <name type="scientific">Arxiozyma heterogenica</name>
    <dbReference type="NCBI Taxonomy" id="278026"/>
    <lineage>
        <taxon>Eukaryota</taxon>
        <taxon>Fungi</taxon>
        <taxon>Dikarya</taxon>
        <taxon>Ascomycota</taxon>
        <taxon>Saccharomycotina</taxon>
        <taxon>Saccharomycetes</taxon>
        <taxon>Saccharomycetales</taxon>
        <taxon>Saccharomycetaceae</taxon>
        <taxon>Arxiozyma</taxon>
    </lineage>
</organism>